<organism evidence="2">
    <name type="scientific">Fagus sylvatica</name>
    <name type="common">Beechnut</name>
    <dbReference type="NCBI Taxonomy" id="28930"/>
    <lineage>
        <taxon>Eukaryota</taxon>
        <taxon>Viridiplantae</taxon>
        <taxon>Streptophyta</taxon>
        <taxon>Embryophyta</taxon>
        <taxon>Tracheophyta</taxon>
        <taxon>Spermatophyta</taxon>
        <taxon>Magnoliopsida</taxon>
        <taxon>eudicotyledons</taxon>
        <taxon>Gunneridae</taxon>
        <taxon>Pentapetalae</taxon>
        <taxon>rosids</taxon>
        <taxon>fabids</taxon>
        <taxon>Fagales</taxon>
        <taxon>Fagaceae</taxon>
        <taxon>Fagus</taxon>
    </lineage>
</organism>
<reference evidence="2" key="1">
    <citation type="submission" date="2018-02" db="EMBL/GenBank/DDBJ databases">
        <authorList>
            <person name="Cohen D.B."/>
            <person name="Kent A.D."/>
        </authorList>
    </citation>
    <scope>NUCLEOTIDE SEQUENCE</scope>
</reference>
<gene>
    <name evidence="2" type="ORF">FSB_LOCUS23625</name>
</gene>
<proteinExistence type="predicted"/>
<evidence type="ECO:0000256" key="1">
    <source>
        <dbReference type="SAM" id="Phobius"/>
    </source>
</evidence>
<dbReference type="AlphaFoldDB" id="A0A2N9G881"/>
<feature type="transmembrane region" description="Helical" evidence="1">
    <location>
        <begin position="57"/>
        <end position="81"/>
    </location>
</feature>
<feature type="transmembrane region" description="Helical" evidence="1">
    <location>
        <begin position="12"/>
        <end position="37"/>
    </location>
</feature>
<sequence length="132" mass="14294">MPNLWRCELRTASFWWVGGCGFAVWIVVVWVCVLGWWLCGGCGFAVCNVWVCGGCGGLLRCVGLCFGWVWWFAVVVVAGVVDRFGNGFAMHFRFGINGGCWLWVAMVVAGMGQLGVLGSHGGYRRGTVGSFG</sequence>
<keyword evidence="1" id="KW-0812">Transmembrane</keyword>
<evidence type="ECO:0000313" key="2">
    <source>
        <dbReference type="EMBL" id="SPC95743.1"/>
    </source>
</evidence>
<protein>
    <recommendedName>
        <fullName evidence="3">Transmembrane protein</fullName>
    </recommendedName>
</protein>
<dbReference type="EMBL" id="OIVN01001598">
    <property type="protein sequence ID" value="SPC95743.1"/>
    <property type="molecule type" value="Genomic_DNA"/>
</dbReference>
<name>A0A2N9G881_FAGSY</name>
<keyword evidence="1" id="KW-1133">Transmembrane helix</keyword>
<feature type="transmembrane region" description="Helical" evidence="1">
    <location>
        <begin position="101"/>
        <end position="123"/>
    </location>
</feature>
<evidence type="ECO:0008006" key="3">
    <source>
        <dbReference type="Google" id="ProtNLM"/>
    </source>
</evidence>
<keyword evidence="1" id="KW-0472">Membrane</keyword>
<accession>A0A2N9G881</accession>